<evidence type="ECO:0000259" key="2">
    <source>
        <dbReference type="SMART" id="SM00507"/>
    </source>
</evidence>
<dbReference type="CDD" id="cd00085">
    <property type="entry name" value="HNHc"/>
    <property type="match status" value="1"/>
</dbReference>
<dbReference type="AlphaFoldDB" id="B4DBZ0"/>
<evidence type="ECO:0000256" key="1">
    <source>
        <dbReference type="SAM" id="MobiDB-lite"/>
    </source>
</evidence>
<dbReference type="Proteomes" id="UP000005824">
    <property type="component" value="Unassembled WGS sequence"/>
</dbReference>
<keyword evidence="4" id="KW-1185">Reference proteome</keyword>
<dbReference type="InterPro" id="IPR003615">
    <property type="entry name" value="HNH_nuc"/>
</dbReference>
<evidence type="ECO:0000313" key="4">
    <source>
        <dbReference type="Proteomes" id="UP000005824"/>
    </source>
</evidence>
<dbReference type="eggNOG" id="COG1403">
    <property type="taxonomic scope" value="Bacteria"/>
</dbReference>
<dbReference type="Gene3D" id="1.10.30.50">
    <property type="match status" value="1"/>
</dbReference>
<feature type="region of interest" description="Disordered" evidence="1">
    <location>
        <begin position="170"/>
        <end position="193"/>
    </location>
</feature>
<gene>
    <name evidence="3" type="ORF">CfE428DRAFT_6431</name>
</gene>
<comment type="caution">
    <text evidence="3">The sequence shown here is derived from an EMBL/GenBank/DDBJ whole genome shotgun (WGS) entry which is preliminary data.</text>
</comment>
<name>B4DBZ0_9BACT</name>
<protein>
    <submittedName>
        <fullName evidence="3">HNH endonuclease</fullName>
    </submittedName>
</protein>
<dbReference type="Pfam" id="PF01844">
    <property type="entry name" value="HNH"/>
    <property type="match status" value="1"/>
</dbReference>
<dbReference type="EMBL" id="ABVL01000042">
    <property type="protein sequence ID" value="EDY16037.1"/>
    <property type="molecule type" value="Genomic_DNA"/>
</dbReference>
<keyword evidence="3" id="KW-0378">Hydrolase</keyword>
<dbReference type="STRING" id="497964.CfE428DRAFT_6431"/>
<organism evidence="3 4">
    <name type="scientific">Chthoniobacter flavus Ellin428</name>
    <dbReference type="NCBI Taxonomy" id="497964"/>
    <lineage>
        <taxon>Bacteria</taxon>
        <taxon>Pseudomonadati</taxon>
        <taxon>Verrucomicrobiota</taxon>
        <taxon>Spartobacteria</taxon>
        <taxon>Chthoniobacterales</taxon>
        <taxon>Chthoniobacteraceae</taxon>
        <taxon>Chthoniobacter</taxon>
    </lineage>
</organism>
<keyword evidence="3" id="KW-0255">Endonuclease</keyword>
<dbReference type="SMART" id="SM00507">
    <property type="entry name" value="HNHc"/>
    <property type="match status" value="1"/>
</dbReference>
<proteinExistence type="predicted"/>
<feature type="compositionally biased region" description="Basic and acidic residues" evidence="1">
    <location>
        <begin position="182"/>
        <end position="193"/>
    </location>
</feature>
<dbReference type="InterPro" id="IPR002711">
    <property type="entry name" value="HNH"/>
</dbReference>
<reference evidence="3 4" key="1">
    <citation type="journal article" date="2011" name="J. Bacteriol.">
        <title>Genome sequence of Chthoniobacter flavus Ellin428, an aerobic heterotrophic soil bacterium.</title>
        <authorList>
            <person name="Kant R."/>
            <person name="van Passel M.W."/>
            <person name="Palva A."/>
            <person name="Lucas S."/>
            <person name="Lapidus A."/>
            <person name="Glavina Del Rio T."/>
            <person name="Dalin E."/>
            <person name="Tice H."/>
            <person name="Bruce D."/>
            <person name="Goodwin L."/>
            <person name="Pitluck S."/>
            <person name="Larimer F.W."/>
            <person name="Land M.L."/>
            <person name="Hauser L."/>
            <person name="Sangwan P."/>
            <person name="de Vos W.M."/>
            <person name="Janssen P.H."/>
            <person name="Smidt H."/>
        </authorList>
    </citation>
    <scope>NUCLEOTIDE SEQUENCE [LARGE SCALE GENOMIC DNA]</scope>
    <source>
        <strain evidence="3 4">Ellin428</strain>
    </source>
</reference>
<dbReference type="GO" id="GO:0003676">
    <property type="term" value="F:nucleic acid binding"/>
    <property type="evidence" value="ECO:0007669"/>
    <property type="project" value="InterPro"/>
</dbReference>
<sequence>MARRVIPQPYVFPDGPHARRHGPKGWKDYGRYRQWLRDEFCFRCVYCLMREQWVDMRRGFQIDHFVARKIRPDLKADYDNLIYLCPSCNNLKRASRLPDPCHVALAQCLRFKGDGNVEALNADGEMIIETLELDDPRLVEFRRRKIGILRSLAADNWALFVEEMRFPTDIPDLTQENPPENTRPDGYRPKLAR</sequence>
<dbReference type="GO" id="GO:0004519">
    <property type="term" value="F:endonuclease activity"/>
    <property type="evidence" value="ECO:0007669"/>
    <property type="project" value="UniProtKB-KW"/>
</dbReference>
<evidence type="ECO:0000313" key="3">
    <source>
        <dbReference type="EMBL" id="EDY16037.1"/>
    </source>
</evidence>
<dbReference type="RefSeq" id="WP_006983748.1">
    <property type="nucleotide sequence ID" value="NZ_ABVL01000042.1"/>
</dbReference>
<accession>B4DBZ0</accession>
<keyword evidence="3" id="KW-0540">Nuclease</keyword>
<dbReference type="InParanoid" id="B4DBZ0"/>
<dbReference type="GO" id="GO:0008270">
    <property type="term" value="F:zinc ion binding"/>
    <property type="evidence" value="ECO:0007669"/>
    <property type="project" value="InterPro"/>
</dbReference>
<feature type="domain" description="HNH nuclease" evidence="2">
    <location>
        <begin position="31"/>
        <end position="90"/>
    </location>
</feature>